<dbReference type="OrthoDB" id="193343at2"/>
<feature type="transmembrane region" description="Helical" evidence="1">
    <location>
        <begin position="50"/>
        <end position="73"/>
    </location>
</feature>
<gene>
    <name evidence="2" type="ORF">BAR1_06890</name>
</gene>
<protein>
    <submittedName>
        <fullName evidence="2">HdeD family acid-resistance protein</fullName>
    </submittedName>
</protein>
<dbReference type="InterPro" id="IPR005325">
    <property type="entry name" value="DUF308_memb"/>
</dbReference>
<sequence>MEQKTENKGIQGGFVALGVLKPKWGWVLASGLVTVLFGLLAFWVPLGAVYAMTLLFGAYAMADGILSIIAAIQGKDSNSGHFWPLVLRGVLGMFAGAIVLILPGLSAVSLVIFAWTMLAIWSIATGVLELAAAIRLRKEIEGEWMLGLSGLISLGLGIAIPIVLWGNPAAGLVTMGWMIGFYALLHGVLEIALALALRKLANQA</sequence>
<reference evidence="2 3" key="1">
    <citation type="submission" date="2018-09" db="EMBL/GenBank/DDBJ databases">
        <title>Profundibacter amoris BAR1 gen. nov., sp. nov., a new member of the Roseobacter clade isolated at Lokis Castle Vent Field on the Arctic Mid-Oceanic Ridge.</title>
        <authorList>
            <person name="Le Moine Bauer S."/>
            <person name="Sjoeberg A.G."/>
            <person name="L'Haridon S."/>
            <person name="Stokke R."/>
            <person name="Roalkvam I."/>
            <person name="Steen I.H."/>
            <person name="Dahle H."/>
        </authorList>
    </citation>
    <scope>NUCLEOTIDE SEQUENCE [LARGE SCALE GENOMIC DNA]</scope>
    <source>
        <strain evidence="2 3">BAR1</strain>
    </source>
</reference>
<evidence type="ECO:0000256" key="1">
    <source>
        <dbReference type="SAM" id="Phobius"/>
    </source>
</evidence>
<keyword evidence="1" id="KW-1133">Transmembrane helix</keyword>
<evidence type="ECO:0000313" key="3">
    <source>
        <dbReference type="Proteomes" id="UP000261704"/>
    </source>
</evidence>
<feature type="transmembrane region" description="Helical" evidence="1">
    <location>
        <begin position="85"/>
        <end position="106"/>
    </location>
</feature>
<dbReference type="Pfam" id="PF03729">
    <property type="entry name" value="DUF308"/>
    <property type="match status" value="2"/>
</dbReference>
<dbReference type="AlphaFoldDB" id="A0A347UFQ3"/>
<dbReference type="PANTHER" id="PTHR34989:SF1">
    <property type="entry name" value="PROTEIN HDED"/>
    <property type="match status" value="1"/>
</dbReference>
<dbReference type="KEGG" id="pamo:BAR1_06890"/>
<feature type="transmembrane region" description="Helical" evidence="1">
    <location>
        <begin position="24"/>
        <end position="44"/>
    </location>
</feature>
<keyword evidence="1" id="KW-0472">Membrane</keyword>
<feature type="transmembrane region" description="Helical" evidence="1">
    <location>
        <begin position="144"/>
        <end position="165"/>
    </location>
</feature>
<proteinExistence type="predicted"/>
<name>A0A347UFQ3_9RHOB</name>
<dbReference type="InterPro" id="IPR052712">
    <property type="entry name" value="Acid_resist_chaperone_HdeD"/>
</dbReference>
<dbReference type="PANTHER" id="PTHR34989">
    <property type="entry name" value="PROTEIN HDED"/>
    <property type="match status" value="1"/>
</dbReference>
<feature type="transmembrane region" description="Helical" evidence="1">
    <location>
        <begin position="112"/>
        <end position="132"/>
    </location>
</feature>
<accession>A0A347UFQ3</accession>
<organism evidence="2 3">
    <name type="scientific">Profundibacter amoris</name>
    <dbReference type="NCBI Taxonomy" id="2171755"/>
    <lineage>
        <taxon>Bacteria</taxon>
        <taxon>Pseudomonadati</taxon>
        <taxon>Pseudomonadota</taxon>
        <taxon>Alphaproteobacteria</taxon>
        <taxon>Rhodobacterales</taxon>
        <taxon>Paracoccaceae</taxon>
        <taxon>Profundibacter</taxon>
    </lineage>
</organism>
<feature type="transmembrane region" description="Helical" evidence="1">
    <location>
        <begin position="177"/>
        <end position="197"/>
    </location>
</feature>
<dbReference type="EMBL" id="CP032125">
    <property type="protein sequence ID" value="AXX97681.1"/>
    <property type="molecule type" value="Genomic_DNA"/>
</dbReference>
<dbReference type="GO" id="GO:0005886">
    <property type="term" value="C:plasma membrane"/>
    <property type="evidence" value="ECO:0007669"/>
    <property type="project" value="TreeGrafter"/>
</dbReference>
<keyword evidence="1" id="KW-0812">Transmembrane</keyword>
<dbReference type="Proteomes" id="UP000261704">
    <property type="component" value="Chromosome"/>
</dbReference>
<keyword evidence="3" id="KW-1185">Reference proteome</keyword>
<evidence type="ECO:0000313" key="2">
    <source>
        <dbReference type="EMBL" id="AXX97681.1"/>
    </source>
</evidence>
<dbReference type="RefSeq" id="WP_118942338.1">
    <property type="nucleotide sequence ID" value="NZ_CP032125.1"/>
</dbReference>